<feature type="transmembrane region" description="Helical" evidence="1">
    <location>
        <begin position="57"/>
        <end position="75"/>
    </location>
</feature>
<keyword evidence="1" id="KW-0812">Transmembrane</keyword>
<gene>
    <name evidence="2" type="ORF">ARC20_01020</name>
</gene>
<evidence type="ECO:0000313" key="3">
    <source>
        <dbReference type="Proteomes" id="UP000051802"/>
    </source>
</evidence>
<protein>
    <submittedName>
        <fullName evidence="2">Uncharacterized protein</fullName>
    </submittedName>
</protein>
<name>A0A0R0AES3_9GAMM</name>
<keyword evidence="1" id="KW-0472">Membrane</keyword>
<evidence type="ECO:0000313" key="2">
    <source>
        <dbReference type="EMBL" id="KRG43311.1"/>
    </source>
</evidence>
<dbReference type="STRING" id="676599.ARC20_01020"/>
<accession>A0A0R0AES3</accession>
<reference evidence="2 3" key="1">
    <citation type="submission" date="2015-10" db="EMBL/GenBank/DDBJ databases">
        <title>Genome sequencing and analysis of members of genus Stenotrophomonas.</title>
        <authorList>
            <person name="Patil P.P."/>
            <person name="Midha S."/>
            <person name="Patil P.B."/>
        </authorList>
    </citation>
    <scope>NUCLEOTIDE SEQUENCE [LARGE SCALE GENOMIC DNA]</scope>
    <source>
        <strain evidence="2 3">JCM 16536</strain>
    </source>
</reference>
<evidence type="ECO:0000256" key="1">
    <source>
        <dbReference type="SAM" id="Phobius"/>
    </source>
</evidence>
<sequence length="122" mass="13185">MRLARALHALAVKLFDDGVLRLVFEHARNVAIASVITAAGLQFVREGATVTFTPPDFAGYVVVAIGLSLLLLNFIDGLWRLAKLRSHLAWQVALAAAYVLLAWRLAQLVLLFKTGGGGAMPF</sequence>
<keyword evidence="3" id="KW-1185">Reference proteome</keyword>
<dbReference type="OrthoDB" id="5953605at2"/>
<keyword evidence="1" id="KW-1133">Transmembrane helix</keyword>
<comment type="caution">
    <text evidence="2">The sequence shown here is derived from an EMBL/GenBank/DDBJ whole genome shotgun (WGS) entry which is preliminary data.</text>
</comment>
<dbReference type="RefSeq" id="WP_057646547.1">
    <property type="nucleotide sequence ID" value="NZ_LLXU01000076.1"/>
</dbReference>
<proteinExistence type="predicted"/>
<dbReference type="AlphaFoldDB" id="A0A0R0AES3"/>
<dbReference type="Proteomes" id="UP000051802">
    <property type="component" value="Unassembled WGS sequence"/>
</dbReference>
<dbReference type="EMBL" id="LLXU01000076">
    <property type="protein sequence ID" value="KRG43311.1"/>
    <property type="molecule type" value="Genomic_DNA"/>
</dbReference>
<organism evidence="2 3">
    <name type="scientific">Stenotrophomonas panacihumi</name>
    <dbReference type="NCBI Taxonomy" id="676599"/>
    <lineage>
        <taxon>Bacteria</taxon>
        <taxon>Pseudomonadati</taxon>
        <taxon>Pseudomonadota</taxon>
        <taxon>Gammaproteobacteria</taxon>
        <taxon>Lysobacterales</taxon>
        <taxon>Lysobacteraceae</taxon>
        <taxon>Stenotrophomonas</taxon>
    </lineage>
</organism>
<feature type="transmembrane region" description="Helical" evidence="1">
    <location>
        <begin position="87"/>
        <end position="106"/>
    </location>
</feature>